<evidence type="ECO:0000256" key="6">
    <source>
        <dbReference type="ARBA" id="ARBA00023157"/>
    </source>
</evidence>
<feature type="transmembrane region" description="Helical" evidence="14">
    <location>
        <begin position="634"/>
        <end position="658"/>
    </location>
</feature>
<organism evidence="15 16">
    <name type="scientific">Pomacea canaliculata</name>
    <name type="common">Golden apple snail</name>
    <dbReference type="NCBI Taxonomy" id="400727"/>
    <lineage>
        <taxon>Eukaryota</taxon>
        <taxon>Metazoa</taxon>
        <taxon>Spiralia</taxon>
        <taxon>Lophotrochozoa</taxon>
        <taxon>Mollusca</taxon>
        <taxon>Gastropoda</taxon>
        <taxon>Caenogastropoda</taxon>
        <taxon>Architaenioglossa</taxon>
        <taxon>Ampullarioidea</taxon>
        <taxon>Ampullariidae</taxon>
        <taxon>Pomacea</taxon>
    </lineage>
</organism>
<name>A0A2T7NHR0_POMCA</name>
<feature type="transmembrane region" description="Helical" evidence="14">
    <location>
        <begin position="534"/>
        <end position="558"/>
    </location>
</feature>
<comment type="function">
    <text evidence="9">Component of the glycosylphosphatidylinositol-anchor (GPI-anchor) transamidase (GPI-T) complex that catalyzes the formation of the linkage between a proprotein and a GPI-anchor and participates in GPI anchored protein biosynthesis. Binds GPI-anchor.</text>
</comment>
<evidence type="ECO:0000256" key="11">
    <source>
        <dbReference type="ARBA" id="ARBA00093619"/>
    </source>
</evidence>
<keyword evidence="6" id="KW-1015">Disulfide bond</keyword>
<sequence>MGLLTDTKQRQRLVSVLSRHHQKLSVLLYVVGLVWFLALAYEPLNASTYFSENALLPGLVDSNLPSEFFSLHQYAEALKAEMQKDKKRVPKDWIFRQFQNLGLETYRHNFTIKYPFKMAISQDLVGENIFAILRARRAASTEALVMATPLRAASTTKTQTDGGIAVMLGLAEQFRKNPYWAKDVIFLLSEFDEVGVHAWLDAYHETRSQYVIPDELPGRSGAIQAAINLEIPRDKIQYVNIKIEGLNGQLPNLDLFNLAVRLCRREQVLVTFHHRSDHYEADSWDSFQHSLVTMLHMMWSQASGAPSGGHGLFHRYHIEALTLEGVRFKKGFKNHPLEKIARVTEGIFRSLNNLLERFHQSFFFYLLPATDRYVSIGLYMPPFGLMVAAAAIKISFSLLHSKLFCMNSNEGKKCEKISGETTEGQHQSPGEETDGTQDVSLNEDSDDEFEVRKMTGLLTVTPMILVSFLLGLMAYTAPYILTRFTPSMKMKPDDTILFGILAVFSAALSYPYLMSRKAAPEDQLTVDWRLLQCVGLFMQGLVLMALSVMNISLAFFLAASSIPVTGFIKGTNQRVLRVLQLFALLVISPLGLLIIASLVNASLEKNFSGKLVDLVAGGYEHMKEMIFLLLVDQYLFSSWTYTIICFAILPTWLVFWAVPFNSP</sequence>
<dbReference type="STRING" id="400727.A0A2T7NHR0"/>
<evidence type="ECO:0000256" key="2">
    <source>
        <dbReference type="ARBA" id="ARBA00022692"/>
    </source>
</evidence>
<dbReference type="EMBL" id="PZQS01000012">
    <property type="protein sequence ID" value="PVD20704.1"/>
    <property type="molecule type" value="Genomic_DNA"/>
</dbReference>
<evidence type="ECO:0000256" key="8">
    <source>
        <dbReference type="ARBA" id="ARBA00083563"/>
    </source>
</evidence>
<feature type="compositionally biased region" description="Polar residues" evidence="13">
    <location>
        <begin position="419"/>
        <end position="430"/>
    </location>
</feature>
<keyword evidence="3" id="KW-0256">Endoplasmic reticulum</keyword>
<evidence type="ECO:0000313" key="16">
    <source>
        <dbReference type="Proteomes" id="UP000245119"/>
    </source>
</evidence>
<evidence type="ECO:0000313" key="15">
    <source>
        <dbReference type="EMBL" id="PVD20704.1"/>
    </source>
</evidence>
<feature type="transmembrane region" description="Helical" evidence="14">
    <location>
        <begin position="21"/>
        <end position="41"/>
    </location>
</feature>
<dbReference type="AlphaFoldDB" id="A0A2T7NHR0"/>
<evidence type="ECO:0000256" key="13">
    <source>
        <dbReference type="SAM" id="MobiDB-lite"/>
    </source>
</evidence>
<reference evidence="15 16" key="1">
    <citation type="submission" date="2018-04" db="EMBL/GenBank/DDBJ databases">
        <title>The genome of golden apple snail Pomacea canaliculata provides insight into stress tolerance and invasive adaptation.</title>
        <authorList>
            <person name="Liu C."/>
            <person name="Liu B."/>
            <person name="Ren Y."/>
            <person name="Zhang Y."/>
            <person name="Wang H."/>
            <person name="Li S."/>
            <person name="Jiang F."/>
            <person name="Yin L."/>
            <person name="Zhang G."/>
            <person name="Qian W."/>
            <person name="Fan W."/>
        </authorList>
    </citation>
    <scope>NUCLEOTIDE SEQUENCE [LARGE SCALE GENOMIC DNA]</scope>
    <source>
        <strain evidence="15">SZHN2017</strain>
        <tissue evidence="15">Muscle</tissue>
    </source>
</reference>
<comment type="caution">
    <text evidence="15">The sequence shown here is derived from an EMBL/GenBank/DDBJ whole genome shotgun (WGS) entry which is preliminary data.</text>
</comment>
<dbReference type="InterPro" id="IPR007246">
    <property type="entry name" value="Gaa1"/>
</dbReference>
<dbReference type="PANTHER" id="PTHR13304">
    <property type="entry name" value="GLYCOSYLPHOSPHATIDYLINOSITOL ANCHOR ATTACHMENT 1 PROTEIN"/>
    <property type="match status" value="1"/>
</dbReference>
<dbReference type="OrthoDB" id="445301at2759"/>
<feature type="region of interest" description="Disordered" evidence="13">
    <location>
        <begin position="416"/>
        <end position="442"/>
    </location>
</feature>
<protein>
    <recommendedName>
        <fullName evidence="11">GPI-anchor transamidase component GPAA1</fullName>
    </recommendedName>
    <alternativeName>
        <fullName evidence="8">GAA1 protein homolog</fullName>
    </alternativeName>
    <alternativeName>
        <fullName evidence="12">Glycosylphosphatidylinositol anchor attachment 1 protein</fullName>
    </alternativeName>
</protein>
<evidence type="ECO:0000256" key="14">
    <source>
        <dbReference type="SAM" id="Phobius"/>
    </source>
</evidence>
<evidence type="ECO:0000256" key="9">
    <source>
        <dbReference type="ARBA" id="ARBA00093336"/>
    </source>
</evidence>
<feature type="transmembrane region" description="Helical" evidence="14">
    <location>
        <begin position="455"/>
        <end position="475"/>
    </location>
</feature>
<evidence type="ECO:0000256" key="5">
    <source>
        <dbReference type="ARBA" id="ARBA00023136"/>
    </source>
</evidence>
<dbReference type="GO" id="GO:0016255">
    <property type="term" value="P:attachment of GPI anchor to protein"/>
    <property type="evidence" value="ECO:0007669"/>
    <property type="project" value="TreeGrafter"/>
</dbReference>
<evidence type="ECO:0000256" key="3">
    <source>
        <dbReference type="ARBA" id="ARBA00022824"/>
    </source>
</evidence>
<feature type="compositionally biased region" description="Acidic residues" evidence="13">
    <location>
        <begin position="431"/>
        <end position="442"/>
    </location>
</feature>
<gene>
    <name evidence="15" type="ORF">C0Q70_18863</name>
</gene>
<dbReference type="FunFam" id="3.40.630.10:FF:000047">
    <property type="entry name" value="Glycosylphosphatidylinositol anchor attachment 1 protein"/>
    <property type="match status" value="1"/>
</dbReference>
<keyword evidence="7" id="KW-0325">Glycoprotein</keyword>
<dbReference type="GO" id="GO:0042765">
    <property type="term" value="C:GPI-anchor transamidase complex"/>
    <property type="evidence" value="ECO:0007669"/>
    <property type="project" value="InterPro"/>
</dbReference>
<evidence type="ECO:0000256" key="12">
    <source>
        <dbReference type="ARBA" id="ARBA00093661"/>
    </source>
</evidence>
<proteinExistence type="predicted"/>
<dbReference type="Pfam" id="PF04114">
    <property type="entry name" value="Gaa1"/>
    <property type="match status" value="1"/>
</dbReference>
<feature type="transmembrane region" description="Helical" evidence="14">
    <location>
        <begin position="495"/>
        <end position="513"/>
    </location>
</feature>
<evidence type="ECO:0000256" key="4">
    <source>
        <dbReference type="ARBA" id="ARBA00022989"/>
    </source>
</evidence>
<keyword evidence="16" id="KW-1185">Reference proteome</keyword>
<accession>A0A2T7NHR0</accession>
<keyword evidence="2 14" id="KW-0812">Transmembrane</keyword>
<evidence type="ECO:0000256" key="1">
    <source>
        <dbReference type="ARBA" id="ARBA00004477"/>
    </source>
</evidence>
<keyword evidence="5 14" id="KW-0472">Membrane</keyword>
<dbReference type="Gene3D" id="3.40.630.10">
    <property type="entry name" value="Zn peptidases"/>
    <property type="match status" value="1"/>
</dbReference>
<dbReference type="PANTHER" id="PTHR13304:SF0">
    <property type="entry name" value="GLYCOSYLPHOSPHATIDYLINOSITOL ANCHOR ATTACHMENT 1 PROTEIN"/>
    <property type="match status" value="1"/>
</dbReference>
<comment type="subunit">
    <text evidence="10">Heteropentamer. Part of the GPI-anchor transamidase complex, consisting of PIGK, PIGT, PIGS, PIGU and GAA1. Interacts with PIGK.</text>
</comment>
<evidence type="ECO:0000256" key="10">
    <source>
        <dbReference type="ARBA" id="ARBA00093557"/>
    </source>
</evidence>
<dbReference type="Proteomes" id="UP000245119">
    <property type="component" value="Linkage Group LG12"/>
</dbReference>
<evidence type="ECO:0000256" key="7">
    <source>
        <dbReference type="ARBA" id="ARBA00023180"/>
    </source>
</evidence>
<keyword evidence="4 14" id="KW-1133">Transmembrane helix</keyword>
<feature type="transmembrane region" description="Helical" evidence="14">
    <location>
        <begin position="578"/>
        <end position="601"/>
    </location>
</feature>
<comment type="subcellular location">
    <subcellularLocation>
        <location evidence="1">Endoplasmic reticulum membrane</location>
        <topology evidence="1">Multi-pass membrane protein</topology>
    </subcellularLocation>
</comment>
<dbReference type="PIRSF" id="PIRSF036762">
    <property type="entry name" value="GAA1"/>
    <property type="match status" value="1"/>
</dbReference>